<organism evidence="2">
    <name type="scientific">marine sediment metagenome</name>
    <dbReference type="NCBI Taxonomy" id="412755"/>
    <lineage>
        <taxon>unclassified sequences</taxon>
        <taxon>metagenomes</taxon>
        <taxon>ecological metagenomes</taxon>
    </lineage>
</organism>
<accession>X0Y3L5</accession>
<name>X0Y3L5_9ZZZZ</name>
<gene>
    <name evidence="2" type="ORF">S01H1_79817</name>
</gene>
<proteinExistence type="predicted"/>
<dbReference type="GO" id="GO:0003824">
    <property type="term" value="F:catalytic activity"/>
    <property type="evidence" value="ECO:0007669"/>
    <property type="project" value="InterPro"/>
</dbReference>
<feature type="non-terminal residue" evidence="2">
    <location>
        <position position="1"/>
    </location>
</feature>
<dbReference type="Pfam" id="PF01425">
    <property type="entry name" value="Amidase"/>
    <property type="match status" value="1"/>
</dbReference>
<dbReference type="InterPro" id="IPR000120">
    <property type="entry name" value="Amidase"/>
</dbReference>
<dbReference type="PANTHER" id="PTHR11895:SF151">
    <property type="entry name" value="GLUTAMYL-TRNA(GLN) AMIDOTRANSFERASE SUBUNIT A"/>
    <property type="match status" value="1"/>
</dbReference>
<dbReference type="PANTHER" id="PTHR11895">
    <property type="entry name" value="TRANSAMIDASE"/>
    <property type="match status" value="1"/>
</dbReference>
<sequence>YYIVAMAEASSNLARYDGVHYGHRTAGKVGDIIQLYSRSRAEGFGEEVKRRIMLGTYALSSGYYDAYYLKALKVRRLIQQDFDAAFEACDILLGPVAPEVAFKIGEKTDDPLTMYLSDIYTISVNLAGTPAVSIPAGLSESGLPLAIQLLGNVFEEDKLLRAARMYEHAAGAGALTPAMVGGDEP</sequence>
<evidence type="ECO:0000313" key="2">
    <source>
        <dbReference type="EMBL" id="GAG43293.1"/>
    </source>
</evidence>
<comment type="caution">
    <text evidence="2">The sequence shown here is derived from an EMBL/GenBank/DDBJ whole genome shotgun (WGS) entry which is preliminary data.</text>
</comment>
<feature type="domain" description="Amidase" evidence="1">
    <location>
        <begin position="1"/>
        <end position="160"/>
    </location>
</feature>
<dbReference type="Gene3D" id="3.90.1300.10">
    <property type="entry name" value="Amidase signature (AS) domain"/>
    <property type="match status" value="1"/>
</dbReference>
<reference evidence="2" key="1">
    <citation type="journal article" date="2014" name="Front. Microbiol.">
        <title>High frequency of phylogenetically diverse reductive dehalogenase-homologous genes in deep subseafloor sedimentary metagenomes.</title>
        <authorList>
            <person name="Kawai M."/>
            <person name="Futagami T."/>
            <person name="Toyoda A."/>
            <person name="Takaki Y."/>
            <person name="Nishi S."/>
            <person name="Hori S."/>
            <person name="Arai W."/>
            <person name="Tsubouchi T."/>
            <person name="Morono Y."/>
            <person name="Uchiyama I."/>
            <person name="Ito T."/>
            <person name="Fujiyama A."/>
            <person name="Inagaki F."/>
            <person name="Takami H."/>
        </authorList>
    </citation>
    <scope>NUCLEOTIDE SEQUENCE</scope>
    <source>
        <strain evidence="2">Expedition CK06-06</strain>
    </source>
</reference>
<protein>
    <recommendedName>
        <fullName evidence="1">Amidase domain-containing protein</fullName>
    </recommendedName>
</protein>
<dbReference type="InterPro" id="IPR023631">
    <property type="entry name" value="Amidase_dom"/>
</dbReference>
<dbReference type="InterPro" id="IPR036928">
    <property type="entry name" value="AS_sf"/>
</dbReference>
<dbReference type="AlphaFoldDB" id="X0Y3L5"/>
<dbReference type="SUPFAM" id="SSF75304">
    <property type="entry name" value="Amidase signature (AS) enzymes"/>
    <property type="match status" value="1"/>
</dbReference>
<evidence type="ECO:0000259" key="1">
    <source>
        <dbReference type="Pfam" id="PF01425"/>
    </source>
</evidence>
<dbReference type="EMBL" id="BARS01053842">
    <property type="protein sequence ID" value="GAG43293.1"/>
    <property type="molecule type" value="Genomic_DNA"/>
</dbReference>